<keyword evidence="5 8" id="KW-0812">Transmembrane</keyword>
<keyword evidence="6 8" id="KW-1133">Transmembrane helix</keyword>
<keyword evidence="3 8" id="KW-0813">Transport</keyword>
<feature type="transmembrane region" description="Helical" evidence="8">
    <location>
        <begin position="211"/>
        <end position="237"/>
    </location>
</feature>
<dbReference type="RefSeq" id="WP_076626045.1">
    <property type="nucleotide sequence ID" value="NZ_BMEW01000019.1"/>
</dbReference>
<dbReference type="KEGG" id="tpro:Ga0080559_TMP5081"/>
<dbReference type="Proteomes" id="UP000186559">
    <property type="component" value="Plasmid pTPRO7"/>
</dbReference>
<comment type="caution">
    <text evidence="8">Lacks conserved residue(s) required for the propagation of feature annotation.</text>
</comment>
<evidence type="ECO:0000256" key="8">
    <source>
        <dbReference type="RuleBase" id="RU365088"/>
    </source>
</evidence>
<evidence type="ECO:0000256" key="3">
    <source>
        <dbReference type="ARBA" id="ARBA00022448"/>
    </source>
</evidence>
<geneLocation type="plasmid" evidence="11">
    <name>ptpro7</name>
</geneLocation>
<feature type="transmembrane region" description="Helical" evidence="8">
    <location>
        <begin position="74"/>
        <end position="92"/>
    </location>
</feature>
<dbReference type="NCBIfam" id="TIGR00710">
    <property type="entry name" value="efflux_Bcr_CflA"/>
    <property type="match status" value="1"/>
</dbReference>
<feature type="transmembrane region" description="Helical" evidence="8">
    <location>
        <begin position="162"/>
        <end position="181"/>
    </location>
</feature>
<dbReference type="InterPro" id="IPR011701">
    <property type="entry name" value="MFS"/>
</dbReference>
<evidence type="ECO:0000256" key="2">
    <source>
        <dbReference type="ARBA" id="ARBA00006236"/>
    </source>
</evidence>
<feature type="transmembrane region" description="Helical" evidence="8">
    <location>
        <begin position="43"/>
        <end position="62"/>
    </location>
</feature>
<dbReference type="GO" id="GO:0015385">
    <property type="term" value="F:sodium:proton antiporter activity"/>
    <property type="evidence" value="ECO:0007669"/>
    <property type="project" value="TreeGrafter"/>
</dbReference>
<feature type="transmembrane region" description="Helical" evidence="8">
    <location>
        <begin position="280"/>
        <end position="301"/>
    </location>
</feature>
<dbReference type="GO" id="GO:0005886">
    <property type="term" value="C:plasma membrane"/>
    <property type="evidence" value="ECO:0007669"/>
    <property type="project" value="UniProtKB-SubCell"/>
</dbReference>
<protein>
    <recommendedName>
        <fullName evidence="8">Bcr/CflA family efflux transporter</fullName>
    </recommendedName>
</protein>
<feature type="transmembrane region" description="Helical" evidence="8">
    <location>
        <begin position="98"/>
        <end position="119"/>
    </location>
</feature>
<dbReference type="GO" id="GO:1990961">
    <property type="term" value="P:xenobiotic detoxification by transmembrane export across the plasma membrane"/>
    <property type="evidence" value="ECO:0007669"/>
    <property type="project" value="InterPro"/>
</dbReference>
<feature type="transmembrane region" description="Helical" evidence="8">
    <location>
        <begin position="307"/>
        <end position="329"/>
    </location>
</feature>
<proteinExistence type="inferred from homology"/>
<dbReference type="InterPro" id="IPR020846">
    <property type="entry name" value="MFS_dom"/>
</dbReference>
<evidence type="ECO:0000259" key="9">
    <source>
        <dbReference type="PROSITE" id="PS50850"/>
    </source>
</evidence>
<keyword evidence="7 8" id="KW-0472">Membrane</keyword>
<accession>A0A1U7DE63</accession>
<dbReference type="SUPFAM" id="SSF103473">
    <property type="entry name" value="MFS general substrate transporter"/>
    <property type="match status" value="1"/>
</dbReference>
<feature type="transmembrane region" description="Helical" evidence="8">
    <location>
        <begin position="341"/>
        <end position="361"/>
    </location>
</feature>
<dbReference type="InterPro" id="IPR004812">
    <property type="entry name" value="Efflux_drug-R_Bcr/CmlA"/>
</dbReference>
<gene>
    <name evidence="10" type="ORF">Ga0080559_TMP5081</name>
</gene>
<dbReference type="CDD" id="cd17320">
    <property type="entry name" value="MFS_MdfA_MDR_like"/>
    <property type="match status" value="1"/>
</dbReference>
<keyword evidence="8" id="KW-0997">Cell inner membrane</keyword>
<reference evidence="10 11" key="1">
    <citation type="submission" date="2016-03" db="EMBL/GenBank/DDBJ databases">
        <title>Deep-sea bacteria in the southern Pacific.</title>
        <authorList>
            <person name="Tang K."/>
        </authorList>
    </citation>
    <scope>NUCLEOTIDE SEQUENCE [LARGE SCALE GENOMIC DNA]</scope>
    <source>
        <strain evidence="10 11">JLT2016</strain>
        <plasmid evidence="11">Plasmid ptpro7</plasmid>
    </source>
</reference>
<evidence type="ECO:0000256" key="4">
    <source>
        <dbReference type="ARBA" id="ARBA00022475"/>
    </source>
</evidence>
<dbReference type="Gene3D" id="1.20.1720.10">
    <property type="entry name" value="Multidrug resistance protein D"/>
    <property type="match status" value="1"/>
</dbReference>
<feature type="transmembrane region" description="Helical" evidence="8">
    <location>
        <begin position="367"/>
        <end position="388"/>
    </location>
</feature>
<feature type="domain" description="Major facilitator superfamily (MFS) profile" evidence="9">
    <location>
        <begin position="4"/>
        <end position="392"/>
    </location>
</feature>
<evidence type="ECO:0000313" key="10">
    <source>
        <dbReference type="EMBL" id="APX26418.1"/>
    </source>
</evidence>
<dbReference type="Pfam" id="PF07690">
    <property type="entry name" value="MFS_1"/>
    <property type="match status" value="1"/>
</dbReference>
<dbReference type="PANTHER" id="PTHR23502:SF132">
    <property type="entry name" value="POLYAMINE TRANSPORTER 2-RELATED"/>
    <property type="match status" value="1"/>
</dbReference>
<name>A0A1U7DE63_9RHOB</name>
<evidence type="ECO:0000256" key="5">
    <source>
        <dbReference type="ARBA" id="ARBA00022692"/>
    </source>
</evidence>
<evidence type="ECO:0000313" key="11">
    <source>
        <dbReference type="Proteomes" id="UP000186559"/>
    </source>
</evidence>
<evidence type="ECO:0000256" key="6">
    <source>
        <dbReference type="ARBA" id="ARBA00022989"/>
    </source>
</evidence>
<feature type="transmembrane region" description="Helical" evidence="8">
    <location>
        <begin position="249"/>
        <end position="268"/>
    </location>
</feature>
<organism evidence="10 11">
    <name type="scientific">Salipiger profundus</name>
    <dbReference type="NCBI Taxonomy" id="1229727"/>
    <lineage>
        <taxon>Bacteria</taxon>
        <taxon>Pseudomonadati</taxon>
        <taxon>Pseudomonadota</taxon>
        <taxon>Alphaproteobacteria</taxon>
        <taxon>Rhodobacterales</taxon>
        <taxon>Roseobacteraceae</taxon>
        <taxon>Salipiger</taxon>
    </lineage>
</organism>
<keyword evidence="11" id="KW-1185">Reference proteome</keyword>
<keyword evidence="10" id="KW-0614">Plasmid</keyword>
<sequence length="398" mass="41719">MRSFYLTALVLGLLTAVGPLAINMYLPALPVIEDVFDTDTVTVQLSLLSFFVSMSLAQLIYGPLSDMFGRRLPLFIGLTLYLLGAVGSALAPDIQWLIAARALQGLGAAAGMVIARAVIRDLYTGPQAAQLMATLMLVVSIAPVLAPLAGSAALAAGGWRTIFWSMAAAAIAALVLLTTALKETRPPEQRGDSSLARSLRDYASLLREPRFLGIVFVGAFGLASFMAYVANSSFILIEYYGLSPTQYSLAFSINAAGFIGVAQLNGYLSRRFGLGPMIRFATAANVAVMLLLLITELVGIATLPVMIVLLLCGYAFLGLVVPGTAVLALEDHGEKAGTASALMGALQFMTATVMIGIAGAFFDGTPIPMIVAIAACSVIAFALAMLSVPRKEAQIPAE</sequence>
<evidence type="ECO:0000256" key="1">
    <source>
        <dbReference type="ARBA" id="ARBA00004651"/>
    </source>
</evidence>
<dbReference type="InterPro" id="IPR036259">
    <property type="entry name" value="MFS_trans_sf"/>
</dbReference>
<feature type="transmembrane region" description="Helical" evidence="8">
    <location>
        <begin position="131"/>
        <end position="156"/>
    </location>
</feature>
<dbReference type="PROSITE" id="PS50850">
    <property type="entry name" value="MFS"/>
    <property type="match status" value="1"/>
</dbReference>
<keyword evidence="4" id="KW-1003">Cell membrane</keyword>
<dbReference type="AlphaFoldDB" id="A0A1U7DE63"/>
<dbReference type="PANTHER" id="PTHR23502">
    <property type="entry name" value="MAJOR FACILITATOR SUPERFAMILY"/>
    <property type="match status" value="1"/>
</dbReference>
<comment type="subcellular location">
    <subcellularLocation>
        <location evidence="8">Cell inner membrane</location>
        <topology evidence="8">Multi-pass membrane protein</topology>
    </subcellularLocation>
    <subcellularLocation>
        <location evidence="1">Cell membrane</location>
        <topology evidence="1">Multi-pass membrane protein</topology>
    </subcellularLocation>
</comment>
<dbReference type="GO" id="GO:0042910">
    <property type="term" value="F:xenobiotic transmembrane transporter activity"/>
    <property type="evidence" value="ECO:0007669"/>
    <property type="project" value="InterPro"/>
</dbReference>
<comment type="similarity">
    <text evidence="2 8">Belongs to the major facilitator superfamily. Bcr/CmlA family.</text>
</comment>
<evidence type="ECO:0000256" key="7">
    <source>
        <dbReference type="ARBA" id="ARBA00023136"/>
    </source>
</evidence>
<dbReference type="EMBL" id="CP014803">
    <property type="protein sequence ID" value="APX26418.1"/>
    <property type="molecule type" value="Genomic_DNA"/>
</dbReference>